<gene>
    <name evidence="2" type="ORF">L196_08799</name>
</gene>
<protein>
    <recommendedName>
        <fullName evidence="4">Dicarboxylate transport</fullName>
    </recommendedName>
</protein>
<accession>A0AB33Z0F4</accession>
<dbReference type="InterPro" id="IPR021730">
    <property type="entry name" value="YdbH"/>
</dbReference>
<evidence type="ECO:0000313" key="2">
    <source>
        <dbReference type="EMBL" id="EPD12691.1"/>
    </source>
</evidence>
<organism evidence="2 3">
    <name type="scientific">Cycloclasticus pugetii</name>
    <dbReference type="NCBI Taxonomy" id="34068"/>
    <lineage>
        <taxon>Bacteria</taxon>
        <taxon>Pseudomonadati</taxon>
        <taxon>Pseudomonadota</taxon>
        <taxon>Gammaproteobacteria</taxon>
        <taxon>Thiotrichales</taxon>
        <taxon>Piscirickettsiaceae</taxon>
        <taxon>Cycloclasticus</taxon>
    </lineage>
</organism>
<dbReference type="AlphaFoldDB" id="A0AB33Z0F4"/>
<feature type="transmembrane region" description="Helical" evidence="1">
    <location>
        <begin position="7"/>
        <end position="29"/>
    </location>
</feature>
<keyword evidence="1" id="KW-0472">Membrane</keyword>
<dbReference type="Pfam" id="PF11739">
    <property type="entry name" value="YdbH-like"/>
    <property type="match status" value="1"/>
</dbReference>
<evidence type="ECO:0000313" key="3">
    <source>
        <dbReference type="Proteomes" id="UP000015462"/>
    </source>
</evidence>
<proteinExistence type="predicted"/>
<dbReference type="RefSeq" id="WP_016390706.1">
    <property type="nucleotide sequence ID" value="NZ_KE646809.1"/>
</dbReference>
<dbReference type="Proteomes" id="UP000015462">
    <property type="component" value="Unassembled WGS sequence"/>
</dbReference>
<keyword evidence="1" id="KW-0812">Transmembrane</keyword>
<sequence length="917" mass="103537">MPKIRGVLIAFSAIVFLFLLSYIALPWLVQTALTSSLSKYDIEVTNIQFDRPSWKQLSSRSFQLKSLSLRFEEQVDVDIANTFINFNTPSAYLVLVNIDSIDIRINKPSSNNTVTDINLFDVLPSALIDDLPQVRMLVNSLTVHQPHLELKAFRIDLSNGLLTVQTILGDGFFNKGSKVFKQLIDTNILLKINTQNELELNISDTAANPLLALSLKLTKQGDLLKGDVQLNSELNAFEWPTINGSAISVNSNQLVSSNQFTLPATQRFSIDEITQLTGVTKIQNTSHFSNQHTAATTKVTTDSTLRFSLDKGKFRLTLVDPKQPIVEINGYLKRFLMPDNNYKMMDELGTLLANLKEPLTIEYDLLADLNNPFSIIDGSFTLEYIEKNKKLIDVQFSNMEVITPENSQRSHYQFQLKGNLHLANIYRPLDIENLFISKLRGEVNSRVSIQDHHLMIQPLSKNRFEIHSLRFNEYKAKTLFVNIPNQTLSINLNTQDVSAVKFALGGQNLDSNQLNIKKWGLTANANLQQHKMSIRSSIDAMNLALLDQTYYIPPMIIKNQLWFKDLSATKASLKLANICNDPILFANWQPKNSTEHLIDIHWQQTFSTHKTFRKWLNTPILPFDMTGGSFAGDAVIELTKGETEFKQFKVSLHDAQGVYQTGTFKGVQLQLSSPSQQLGSYKTQQAVTFDTFYAELNGHINELNMGIKANNIELNGVLYNQLNEWHFKTPLSKATVFSGLVEIQNEDINFNDALQLELIVDRLDLSELVRTQNMDGLYTSGKLSGRIPVHYINGQFNVSGGRMSSIDGGKIRYTTPLSQSTNINDQLKLTFDVLEDFNYTTLNSKIIYDDDTLLFKSAISGRNPTVANGRLINLNLNTEVGLKGALETMRIQSGIDLNIEAFIRSKIKHSNNQYYCQ</sequence>
<evidence type="ECO:0008006" key="4">
    <source>
        <dbReference type="Google" id="ProtNLM"/>
    </source>
</evidence>
<evidence type="ECO:0000256" key="1">
    <source>
        <dbReference type="SAM" id="Phobius"/>
    </source>
</evidence>
<name>A0AB33Z0F4_9GAMM</name>
<comment type="caution">
    <text evidence="2">The sequence shown here is derived from an EMBL/GenBank/DDBJ whole genome shotgun (WGS) entry which is preliminary data.</text>
</comment>
<keyword evidence="3" id="KW-1185">Reference proteome</keyword>
<keyword evidence="1" id="KW-1133">Transmembrane helix</keyword>
<dbReference type="EMBL" id="ASHL01000007">
    <property type="protein sequence ID" value="EPD12691.1"/>
    <property type="molecule type" value="Genomic_DNA"/>
</dbReference>
<reference evidence="2 3" key="1">
    <citation type="journal article" date="2013" name="Genome Announc.">
        <title>Genome Sequence of the Pyrene- and Fluoranthene-Degrading Bacterium Cycloclasticus sp. Strain PY97M.</title>
        <authorList>
            <person name="Cui Z."/>
            <person name="Xu G."/>
            <person name="Li Q."/>
            <person name="Gao W."/>
            <person name="Zheng L."/>
        </authorList>
    </citation>
    <scope>NUCLEOTIDE SEQUENCE [LARGE SCALE GENOMIC DNA]</scope>
    <source>
        <strain evidence="2 3">PY97M</strain>
    </source>
</reference>